<reference evidence="1 2" key="1">
    <citation type="submission" date="2023-12" db="EMBL/GenBank/DDBJ databases">
        <title>Friends and Foes: Symbiotic and Algicidal bacterial influence on Karenia brevis blooms.</title>
        <authorList>
            <person name="Fei C."/>
            <person name="Mohamed A.R."/>
            <person name="Booker A."/>
            <person name="Arshad M."/>
            <person name="Klass S."/>
            <person name="Ahn S."/>
            <person name="Gilbert P.M."/>
            <person name="Heil C.A."/>
            <person name="Martinez J.M."/>
            <person name="Amin S.A."/>
        </authorList>
    </citation>
    <scope>NUCLEOTIDE SEQUENCE [LARGE SCALE GENOMIC DNA]</scope>
    <source>
        <strain evidence="1 2">CE15</strain>
    </source>
</reference>
<proteinExistence type="predicted"/>
<evidence type="ECO:0000313" key="2">
    <source>
        <dbReference type="Proteomes" id="UP001382455"/>
    </source>
</evidence>
<evidence type="ECO:0008006" key="3">
    <source>
        <dbReference type="Google" id="ProtNLM"/>
    </source>
</evidence>
<gene>
    <name evidence="1" type="ORF">WAE96_17710</name>
</gene>
<dbReference type="Proteomes" id="UP001382455">
    <property type="component" value="Unassembled WGS sequence"/>
</dbReference>
<evidence type="ECO:0000313" key="1">
    <source>
        <dbReference type="EMBL" id="MEI4551518.1"/>
    </source>
</evidence>
<dbReference type="Gene3D" id="3.40.190.10">
    <property type="entry name" value="Periplasmic binding protein-like II"/>
    <property type="match status" value="1"/>
</dbReference>
<organism evidence="1 2">
    <name type="scientific">Pseudoalteromonas spongiae</name>
    <dbReference type="NCBI Taxonomy" id="298657"/>
    <lineage>
        <taxon>Bacteria</taxon>
        <taxon>Pseudomonadati</taxon>
        <taxon>Pseudomonadota</taxon>
        <taxon>Gammaproteobacteria</taxon>
        <taxon>Alteromonadales</taxon>
        <taxon>Pseudoalteromonadaceae</taxon>
        <taxon>Pseudoalteromonas</taxon>
    </lineage>
</organism>
<name>A0ABU8EZ96_9GAMM</name>
<protein>
    <recommendedName>
        <fullName evidence="3">Amino acid ABC transporter</fullName>
    </recommendedName>
</protein>
<dbReference type="EMBL" id="JBAWKS010000002">
    <property type="protein sequence ID" value="MEI4551518.1"/>
    <property type="molecule type" value="Genomic_DNA"/>
</dbReference>
<keyword evidence="2" id="KW-1185">Reference proteome</keyword>
<comment type="caution">
    <text evidence="1">The sequence shown here is derived from an EMBL/GenBank/DDBJ whole genome shotgun (WGS) entry which is preliminary data.</text>
</comment>
<dbReference type="RefSeq" id="WP_336436483.1">
    <property type="nucleotide sequence ID" value="NZ_JBAWKS010000002.1"/>
</dbReference>
<sequence length="261" mass="29717">MLENVFNYMFLTVLIFLSLHAHGTSNKQVTLTYCYENKPVLPHFYGEGPLVPESKPGPAIDILNQVATYHPDLTIQFVRYPWKRCLNDLASGKVDAVVGRYDPFREQIARYPKTSDGELDNSLSFSNSDSCLLHKAGSINWDGETLIFDKPMSMSVPNGYGVIGEMRKKGFDIYESPSINKAHELLFKGRVAVSLSNCHMEDVPTGFEQNTIPINQSIGYLMFSHQFFERQPLLANKLWQTLSRIDAEAFYQDYFNRALSH</sequence>
<dbReference type="SUPFAM" id="SSF53850">
    <property type="entry name" value="Periplasmic binding protein-like II"/>
    <property type="match status" value="1"/>
</dbReference>
<accession>A0ABU8EZ96</accession>